<dbReference type="Pfam" id="PF22811">
    <property type="entry name" value="Zn_ribbon_NrdR"/>
    <property type="match status" value="1"/>
</dbReference>
<evidence type="ECO:0000256" key="5">
    <source>
        <dbReference type="ARBA" id="ARBA00023015"/>
    </source>
</evidence>
<comment type="function">
    <text evidence="8">Negatively regulates transcription of bacterial ribonucleotide reductase nrd genes and operons by binding to NrdR-boxes.</text>
</comment>
<keyword evidence="6 8" id="KW-0238">DNA-binding</keyword>
<keyword evidence="8" id="KW-0479">Metal-binding</keyword>
<keyword evidence="8" id="KW-0863">Zinc-finger</keyword>
<keyword evidence="7 8" id="KW-0804">Transcription</keyword>
<evidence type="ECO:0000313" key="10">
    <source>
        <dbReference type="EMBL" id="HIW02836.1"/>
    </source>
</evidence>
<accession>A0A9D1Q0Y4</accession>
<proteinExistence type="inferred from homology"/>
<dbReference type="GO" id="GO:0003677">
    <property type="term" value="F:DNA binding"/>
    <property type="evidence" value="ECO:0007669"/>
    <property type="project" value="UniProtKB-KW"/>
</dbReference>
<evidence type="ECO:0000256" key="8">
    <source>
        <dbReference type="HAMAP-Rule" id="MF_00440"/>
    </source>
</evidence>
<dbReference type="GO" id="GO:0005524">
    <property type="term" value="F:ATP binding"/>
    <property type="evidence" value="ECO:0007669"/>
    <property type="project" value="UniProtKB-UniRule"/>
</dbReference>
<dbReference type="Proteomes" id="UP000823990">
    <property type="component" value="Unassembled WGS sequence"/>
</dbReference>
<keyword evidence="5 8" id="KW-0805">Transcription regulation</keyword>
<evidence type="ECO:0000256" key="6">
    <source>
        <dbReference type="ARBA" id="ARBA00023125"/>
    </source>
</evidence>
<reference evidence="10" key="1">
    <citation type="journal article" date="2021" name="PeerJ">
        <title>Extensive microbial diversity within the chicken gut microbiome revealed by metagenomics and culture.</title>
        <authorList>
            <person name="Gilroy R."/>
            <person name="Ravi A."/>
            <person name="Getino M."/>
            <person name="Pursley I."/>
            <person name="Horton D.L."/>
            <person name="Alikhan N.F."/>
            <person name="Baker D."/>
            <person name="Gharbi K."/>
            <person name="Hall N."/>
            <person name="Watson M."/>
            <person name="Adriaenssens E.M."/>
            <person name="Foster-Nyarko E."/>
            <person name="Jarju S."/>
            <person name="Secka A."/>
            <person name="Antonio M."/>
            <person name="Oren A."/>
            <person name="Chaudhuri R.R."/>
            <person name="La Ragione R."/>
            <person name="Hildebrand F."/>
            <person name="Pallen M.J."/>
        </authorList>
    </citation>
    <scope>NUCLEOTIDE SEQUENCE</scope>
    <source>
        <strain evidence="10">12435</strain>
    </source>
</reference>
<evidence type="ECO:0000256" key="4">
    <source>
        <dbReference type="ARBA" id="ARBA00022840"/>
    </source>
</evidence>
<comment type="cofactor">
    <cofactor evidence="8">
        <name>Zn(2+)</name>
        <dbReference type="ChEBI" id="CHEBI:29105"/>
    </cofactor>
    <text evidence="8">Binds 1 zinc ion.</text>
</comment>
<evidence type="ECO:0000256" key="3">
    <source>
        <dbReference type="ARBA" id="ARBA00022833"/>
    </source>
</evidence>
<dbReference type="PANTHER" id="PTHR30455:SF2">
    <property type="entry name" value="TRANSCRIPTIONAL REPRESSOR NRDR"/>
    <property type="match status" value="1"/>
</dbReference>
<dbReference type="HAMAP" id="MF_00440">
    <property type="entry name" value="NrdR"/>
    <property type="match status" value="1"/>
</dbReference>
<organism evidence="10 11">
    <name type="scientific">Candidatus Protoclostridium stercorigallinarum</name>
    <dbReference type="NCBI Taxonomy" id="2838741"/>
    <lineage>
        <taxon>Bacteria</taxon>
        <taxon>Bacillati</taxon>
        <taxon>Bacillota</taxon>
        <taxon>Clostridia</taxon>
        <taxon>Candidatus Protoclostridium</taxon>
    </lineage>
</organism>
<dbReference type="PROSITE" id="PS51161">
    <property type="entry name" value="ATP_CONE"/>
    <property type="match status" value="1"/>
</dbReference>
<dbReference type="EMBL" id="DXHS01000091">
    <property type="protein sequence ID" value="HIW02836.1"/>
    <property type="molecule type" value="Genomic_DNA"/>
</dbReference>
<sequence length="163" mass="18776">MKCNKCGCMDSKVIDSRMSEDGTSIRRRRECLGCGRRFTTYEVIERVPVLVVKSDGTRQPFDPDKVRRGVIKACEKRPVAAEKINALVSAVERQVYNKLVQEISSKEIGELVMKELKDLDEVAYVRFASVYRDFRDVTTFIEFIGDLERLMKEDGERDQGKKQ</sequence>
<keyword evidence="1 8" id="KW-0678">Repressor</keyword>
<dbReference type="InterPro" id="IPR003796">
    <property type="entry name" value="RNR_NrdR-like"/>
</dbReference>
<evidence type="ECO:0000256" key="2">
    <source>
        <dbReference type="ARBA" id="ARBA00022741"/>
    </source>
</evidence>
<comment type="similarity">
    <text evidence="8">Belongs to the NrdR family.</text>
</comment>
<dbReference type="AlphaFoldDB" id="A0A9D1Q0Y4"/>
<name>A0A9D1Q0Y4_9FIRM</name>
<evidence type="ECO:0000259" key="9">
    <source>
        <dbReference type="PROSITE" id="PS51161"/>
    </source>
</evidence>
<dbReference type="PANTHER" id="PTHR30455">
    <property type="entry name" value="TRANSCRIPTIONAL REPRESSOR NRDR"/>
    <property type="match status" value="1"/>
</dbReference>
<evidence type="ECO:0000256" key="1">
    <source>
        <dbReference type="ARBA" id="ARBA00022491"/>
    </source>
</evidence>
<dbReference type="InterPro" id="IPR005144">
    <property type="entry name" value="ATP-cone_dom"/>
</dbReference>
<feature type="zinc finger region" evidence="8">
    <location>
        <begin position="3"/>
        <end position="34"/>
    </location>
</feature>
<dbReference type="GO" id="GO:0008270">
    <property type="term" value="F:zinc ion binding"/>
    <property type="evidence" value="ECO:0007669"/>
    <property type="project" value="UniProtKB-UniRule"/>
</dbReference>
<dbReference type="InterPro" id="IPR055173">
    <property type="entry name" value="NrdR-like_N"/>
</dbReference>
<reference evidence="10" key="2">
    <citation type="submission" date="2021-04" db="EMBL/GenBank/DDBJ databases">
        <authorList>
            <person name="Gilroy R."/>
        </authorList>
    </citation>
    <scope>NUCLEOTIDE SEQUENCE</scope>
    <source>
        <strain evidence="10">12435</strain>
    </source>
</reference>
<keyword evidence="4 8" id="KW-0067">ATP-binding</keyword>
<keyword evidence="2 8" id="KW-0547">Nucleotide-binding</keyword>
<protein>
    <recommendedName>
        <fullName evidence="8">Transcriptional repressor NrdR</fullName>
    </recommendedName>
</protein>
<comment type="caution">
    <text evidence="10">The sequence shown here is derived from an EMBL/GenBank/DDBJ whole genome shotgun (WGS) entry which is preliminary data.</text>
</comment>
<keyword evidence="3 8" id="KW-0862">Zinc</keyword>
<gene>
    <name evidence="8 10" type="primary">nrdR</name>
    <name evidence="10" type="ORF">H9892_05810</name>
</gene>
<dbReference type="GO" id="GO:0045892">
    <property type="term" value="P:negative regulation of DNA-templated transcription"/>
    <property type="evidence" value="ECO:0007669"/>
    <property type="project" value="UniProtKB-UniRule"/>
</dbReference>
<evidence type="ECO:0000256" key="7">
    <source>
        <dbReference type="ARBA" id="ARBA00023163"/>
    </source>
</evidence>
<dbReference type="Pfam" id="PF03477">
    <property type="entry name" value="ATP-cone"/>
    <property type="match status" value="1"/>
</dbReference>
<feature type="domain" description="ATP-cone" evidence="9">
    <location>
        <begin position="49"/>
        <end position="139"/>
    </location>
</feature>
<evidence type="ECO:0000313" key="11">
    <source>
        <dbReference type="Proteomes" id="UP000823990"/>
    </source>
</evidence>
<dbReference type="NCBIfam" id="TIGR00244">
    <property type="entry name" value="transcriptional regulator NrdR"/>
    <property type="match status" value="1"/>
</dbReference>